<gene>
    <name evidence="1" type="ORF">J1N35_002481</name>
</gene>
<name>A0A9D4ANJ6_9ROSI</name>
<dbReference type="Proteomes" id="UP000828251">
    <property type="component" value="Unassembled WGS sequence"/>
</dbReference>
<dbReference type="AlphaFoldDB" id="A0A9D4ANJ6"/>
<evidence type="ECO:0000313" key="1">
    <source>
        <dbReference type="EMBL" id="KAH1131103.1"/>
    </source>
</evidence>
<dbReference type="EMBL" id="JAIQCV010000001">
    <property type="protein sequence ID" value="KAH1131103.1"/>
    <property type="molecule type" value="Genomic_DNA"/>
</dbReference>
<evidence type="ECO:0000313" key="2">
    <source>
        <dbReference type="Proteomes" id="UP000828251"/>
    </source>
</evidence>
<accession>A0A9D4ANJ6</accession>
<dbReference type="OrthoDB" id="1296690at2759"/>
<protein>
    <recommendedName>
        <fullName evidence="3">Aminotransferase-like plant mobile domain-containing protein</fullName>
    </recommendedName>
</protein>
<evidence type="ECO:0008006" key="3">
    <source>
        <dbReference type="Google" id="ProtNLM"/>
    </source>
</evidence>
<proteinExistence type="predicted"/>
<keyword evidence="2" id="KW-1185">Reference proteome</keyword>
<comment type="caution">
    <text evidence="1">The sequence shown here is derived from an EMBL/GenBank/DDBJ whole genome shotgun (WGS) entry which is preliminary data.</text>
</comment>
<organism evidence="1 2">
    <name type="scientific">Gossypium stocksii</name>
    <dbReference type="NCBI Taxonomy" id="47602"/>
    <lineage>
        <taxon>Eukaryota</taxon>
        <taxon>Viridiplantae</taxon>
        <taxon>Streptophyta</taxon>
        <taxon>Embryophyta</taxon>
        <taxon>Tracheophyta</taxon>
        <taxon>Spermatophyta</taxon>
        <taxon>Magnoliopsida</taxon>
        <taxon>eudicotyledons</taxon>
        <taxon>Gunneridae</taxon>
        <taxon>Pentapetalae</taxon>
        <taxon>rosids</taxon>
        <taxon>malvids</taxon>
        <taxon>Malvales</taxon>
        <taxon>Malvaceae</taxon>
        <taxon>Malvoideae</taxon>
        <taxon>Gossypium</taxon>
    </lineage>
</organism>
<reference evidence="1 2" key="1">
    <citation type="journal article" date="2021" name="Plant Biotechnol. J.">
        <title>Multi-omics assisted identification of the key and species-specific regulatory components of drought-tolerant mechanisms in Gossypium stocksii.</title>
        <authorList>
            <person name="Yu D."/>
            <person name="Ke L."/>
            <person name="Zhang D."/>
            <person name="Wu Y."/>
            <person name="Sun Y."/>
            <person name="Mei J."/>
            <person name="Sun J."/>
            <person name="Sun Y."/>
        </authorList>
    </citation>
    <scope>NUCLEOTIDE SEQUENCE [LARGE SCALE GENOMIC DNA]</scope>
    <source>
        <strain evidence="2">cv. E1</strain>
        <tissue evidence="1">Leaf</tissue>
    </source>
</reference>
<sequence>MFEEEEAVTTLGLKGIGRSYTFVIYRQMIETHAREGFVWMPYSASDIATVIPSSSNIHSHLWCINAPLLKFSTVDWWNRDRVLRQFRCKQNILDVP</sequence>